<dbReference type="OrthoDB" id="9810303at2"/>
<protein>
    <recommendedName>
        <fullName evidence="3">Glycosyltransferase</fullName>
    </recommendedName>
</protein>
<sequence>MSDLIIFLKTPKPGFVKTRLASTLGPEAACAAYCQLVETVIDHVSELNQVVLCFTPDNAADQIMPWLRSGWALVPQGAGDLGKRLNRAFEAAFNSGKKRVVIIGSDCPDLSAQDIRDAWTALETHELVIGPANDGGYWLIGLSQTQPELFEDMAWSTNQVFLETMKRARKINLRVKVLRELADIDTEIDWSRFLANRKHS</sequence>
<proteinExistence type="predicted"/>
<comment type="caution">
    <text evidence="1">The sequence shown here is derived from an EMBL/GenBank/DDBJ whole genome shotgun (WGS) entry which is preliminary data.</text>
</comment>
<dbReference type="Gene3D" id="3.90.550.10">
    <property type="entry name" value="Spore Coat Polysaccharide Biosynthesis Protein SpsA, Chain A"/>
    <property type="match status" value="1"/>
</dbReference>
<dbReference type="InterPro" id="IPR018641">
    <property type="entry name" value="Trfase_1_rSAM/seldom-assoc"/>
</dbReference>
<dbReference type="NCBIfam" id="TIGR04282">
    <property type="entry name" value="glyco_like_cofC"/>
    <property type="match status" value="1"/>
</dbReference>
<name>B9XGG6_PEDPL</name>
<accession>B9XGG6</accession>
<dbReference type="STRING" id="320771.Cflav_PD3734"/>
<keyword evidence="2" id="KW-1185">Reference proteome</keyword>
<dbReference type="InterPro" id="IPR029044">
    <property type="entry name" value="Nucleotide-diphossugar_trans"/>
</dbReference>
<gene>
    <name evidence="1" type="ORF">Cflav_PD3734</name>
</gene>
<dbReference type="EMBL" id="ABOX02000012">
    <property type="protein sequence ID" value="EEF61017.1"/>
    <property type="molecule type" value="Genomic_DNA"/>
</dbReference>
<evidence type="ECO:0008006" key="3">
    <source>
        <dbReference type="Google" id="ProtNLM"/>
    </source>
</evidence>
<dbReference type="SUPFAM" id="SSF53448">
    <property type="entry name" value="Nucleotide-diphospho-sugar transferases"/>
    <property type="match status" value="1"/>
</dbReference>
<dbReference type="Pfam" id="PF09837">
    <property type="entry name" value="DUF2064"/>
    <property type="match status" value="1"/>
</dbReference>
<evidence type="ECO:0000313" key="2">
    <source>
        <dbReference type="Proteomes" id="UP000003688"/>
    </source>
</evidence>
<reference evidence="1 2" key="1">
    <citation type="journal article" date="2011" name="J. Bacteriol.">
        <title>Genome sequence of 'Pedosphaera parvula' Ellin514, an aerobic Verrucomicrobial isolate from pasture soil.</title>
        <authorList>
            <person name="Kant R."/>
            <person name="van Passel M.W."/>
            <person name="Sangwan P."/>
            <person name="Palva A."/>
            <person name="Lucas S."/>
            <person name="Copeland A."/>
            <person name="Lapidus A."/>
            <person name="Glavina Del Rio T."/>
            <person name="Dalin E."/>
            <person name="Tice H."/>
            <person name="Bruce D."/>
            <person name="Goodwin L."/>
            <person name="Pitluck S."/>
            <person name="Chertkov O."/>
            <person name="Larimer F.W."/>
            <person name="Land M.L."/>
            <person name="Hauser L."/>
            <person name="Brettin T.S."/>
            <person name="Detter J.C."/>
            <person name="Han S."/>
            <person name="de Vos W.M."/>
            <person name="Janssen P.H."/>
            <person name="Smidt H."/>
        </authorList>
    </citation>
    <scope>NUCLEOTIDE SEQUENCE [LARGE SCALE GENOMIC DNA]</scope>
    <source>
        <strain evidence="1 2">Ellin514</strain>
    </source>
</reference>
<dbReference type="AlphaFoldDB" id="B9XGG6"/>
<dbReference type="PANTHER" id="PTHR36529">
    <property type="entry name" value="SLL1095 PROTEIN"/>
    <property type="match status" value="1"/>
</dbReference>
<dbReference type="RefSeq" id="WP_007414912.1">
    <property type="nucleotide sequence ID" value="NZ_ABOX02000012.1"/>
</dbReference>
<evidence type="ECO:0000313" key="1">
    <source>
        <dbReference type="EMBL" id="EEF61017.1"/>
    </source>
</evidence>
<dbReference type="PANTHER" id="PTHR36529:SF1">
    <property type="entry name" value="GLYCOSYLTRANSFERASE"/>
    <property type="match status" value="1"/>
</dbReference>
<organism evidence="1 2">
    <name type="scientific">Pedosphaera parvula (strain Ellin514)</name>
    <dbReference type="NCBI Taxonomy" id="320771"/>
    <lineage>
        <taxon>Bacteria</taxon>
        <taxon>Pseudomonadati</taxon>
        <taxon>Verrucomicrobiota</taxon>
        <taxon>Pedosphaerae</taxon>
        <taxon>Pedosphaerales</taxon>
        <taxon>Pedosphaeraceae</taxon>
        <taxon>Pedosphaera</taxon>
    </lineage>
</organism>
<dbReference type="Proteomes" id="UP000003688">
    <property type="component" value="Unassembled WGS sequence"/>
</dbReference>